<evidence type="ECO:0000256" key="6">
    <source>
        <dbReference type="ARBA" id="ARBA00012216"/>
    </source>
</evidence>
<evidence type="ECO:0000256" key="17">
    <source>
        <dbReference type="ARBA" id="ARBA00047614"/>
    </source>
</evidence>
<comment type="cofactor">
    <cofactor evidence="1">
        <name>Mn(2+)</name>
        <dbReference type="ChEBI" id="CHEBI:29035"/>
    </cofactor>
</comment>
<evidence type="ECO:0000256" key="14">
    <source>
        <dbReference type="ARBA" id="ARBA00022984"/>
    </source>
</evidence>
<organism evidence="28 29">
    <name type="scientific">Anoxynatronum buryatiense</name>
    <dbReference type="NCBI Taxonomy" id="489973"/>
    <lineage>
        <taxon>Bacteria</taxon>
        <taxon>Bacillati</taxon>
        <taxon>Bacillota</taxon>
        <taxon>Clostridia</taxon>
        <taxon>Eubacteriales</taxon>
        <taxon>Clostridiaceae</taxon>
        <taxon>Anoxynatronum</taxon>
    </lineage>
</organism>
<keyword evidence="29" id="KW-1185">Reference proteome</keyword>
<keyword evidence="12 25" id="KW-0460">Magnesium</keyword>
<dbReference type="InterPro" id="IPR000291">
    <property type="entry name" value="D-Ala_lig_Van_CS"/>
</dbReference>
<dbReference type="GO" id="GO:0005524">
    <property type="term" value="F:ATP binding"/>
    <property type="evidence" value="ECO:0007669"/>
    <property type="project" value="UniProtKB-UniRule"/>
</dbReference>
<evidence type="ECO:0000256" key="9">
    <source>
        <dbReference type="ARBA" id="ARBA00022723"/>
    </source>
</evidence>
<dbReference type="HAMAP" id="MF_00047">
    <property type="entry name" value="Dala_Dala_lig"/>
    <property type="match status" value="1"/>
</dbReference>
<dbReference type="Pfam" id="PF01820">
    <property type="entry name" value="Dala_Dala_lig_N"/>
    <property type="match status" value="1"/>
</dbReference>
<dbReference type="PROSITE" id="PS00844">
    <property type="entry name" value="DALA_DALA_LIGASE_2"/>
    <property type="match status" value="1"/>
</dbReference>
<feature type="active site" evidence="23">
    <location>
        <position position="16"/>
    </location>
</feature>
<evidence type="ECO:0000256" key="7">
    <source>
        <dbReference type="ARBA" id="ARBA00022490"/>
    </source>
</evidence>
<dbReference type="NCBIfam" id="TIGR01205">
    <property type="entry name" value="D_ala_D_alaTIGR"/>
    <property type="match status" value="1"/>
</dbReference>
<comment type="pathway">
    <text evidence="4 22">Cell wall biogenesis; peptidoglycan biosynthesis.</text>
</comment>
<comment type="pathway">
    <text evidence="18">Glycan biosynthesis.</text>
</comment>
<evidence type="ECO:0000256" key="13">
    <source>
        <dbReference type="ARBA" id="ARBA00022960"/>
    </source>
</evidence>
<gene>
    <name evidence="22" type="primary">ddl</name>
    <name evidence="28" type="ORF">SAMN06296020_10857</name>
</gene>
<evidence type="ECO:0000313" key="29">
    <source>
        <dbReference type="Proteomes" id="UP001158066"/>
    </source>
</evidence>
<dbReference type="GO" id="GO:0008716">
    <property type="term" value="F:D-alanine-D-alanine ligase activity"/>
    <property type="evidence" value="ECO:0007669"/>
    <property type="project" value="UniProtKB-UniRule"/>
</dbReference>
<feature type="active site" evidence="23">
    <location>
        <position position="197"/>
    </location>
</feature>
<feature type="binding site" evidence="24">
    <location>
        <begin position="320"/>
        <end position="321"/>
    </location>
    <ligand>
        <name>ATP</name>
        <dbReference type="ChEBI" id="CHEBI:30616"/>
    </ligand>
</feature>
<comment type="caution">
    <text evidence="28">The sequence shown here is derived from an EMBL/GenBank/DDBJ whole genome shotgun (WGS) entry which is preliminary data.</text>
</comment>
<proteinExistence type="inferred from homology"/>
<keyword evidence="13 22" id="KW-0133">Cell shape</keyword>
<comment type="similarity">
    <text evidence="5 22">Belongs to the D-alanine--D-alanine ligase family.</text>
</comment>
<dbReference type="EMBL" id="FXUF01000008">
    <property type="protein sequence ID" value="SMP60176.1"/>
    <property type="molecule type" value="Genomic_DNA"/>
</dbReference>
<feature type="binding site" evidence="25">
    <location>
        <position position="307"/>
    </location>
    <ligand>
        <name>Mg(2+)</name>
        <dbReference type="ChEBI" id="CHEBI:18420"/>
        <label>1</label>
    </ligand>
</feature>
<keyword evidence="15 25" id="KW-0464">Manganese</keyword>
<dbReference type="PROSITE" id="PS00843">
    <property type="entry name" value="DALA_DALA_LIGASE_1"/>
    <property type="match status" value="1"/>
</dbReference>
<feature type="binding site" evidence="24">
    <location>
        <begin position="189"/>
        <end position="191"/>
    </location>
    <ligand>
        <name>ATP</name>
        <dbReference type="ChEBI" id="CHEBI:30616"/>
    </ligand>
</feature>
<dbReference type="InterPro" id="IPR013815">
    <property type="entry name" value="ATP_grasp_subdomain_1"/>
</dbReference>
<dbReference type="FunFam" id="3.30.1490.20:FF:000007">
    <property type="entry name" value="D-alanine--D-alanine ligase"/>
    <property type="match status" value="1"/>
</dbReference>
<reference evidence="28" key="1">
    <citation type="submission" date="2017-05" db="EMBL/GenBank/DDBJ databases">
        <authorList>
            <person name="Varghese N."/>
            <person name="Submissions S."/>
        </authorList>
    </citation>
    <scope>NUCLEOTIDE SEQUENCE</scope>
    <source>
        <strain evidence="28">Su22</strain>
    </source>
</reference>
<dbReference type="NCBIfam" id="NF002528">
    <property type="entry name" value="PRK01966.1-4"/>
    <property type="match status" value="1"/>
</dbReference>
<dbReference type="GO" id="GO:0009252">
    <property type="term" value="P:peptidoglycan biosynthetic process"/>
    <property type="evidence" value="ECO:0007669"/>
    <property type="project" value="UniProtKB-UniRule"/>
</dbReference>
<dbReference type="EC" id="6.3.2.4" evidence="6 22"/>
<evidence type="ECO:0000256" key="20">
    <source>
        <dbReference type="ARBA" id="ARBA00076288"/>
    </source>
</evidence>
<evidence type="ECO:0000256" key="18">
    <source>
        <dbReference type="ARBA" id="ARBA00060592"/>
    </source>
</evidence>
<dbReference type="Gene3D" id="3.40.50.20">
    <property type="match status" value="1"/>
</dbReference>
<comment type="catalytic activity">
    <reaction evidence="17 22">
        <text>2 D-alanine + ATP = D-alanyl-D-alanine + ADP + phosphate + H(+)</text>
        <dbReference type="Rhea" id="RHEA:11224"/>
        <dbReference type="ChEBI" id="CHEBI:15378"/>
        <dbReference type="ChEBI" id="CHEBI:30616"/>
        <dbReference type="ChEBI" id="CHEBI:43474"/>
        <dbReference type="ChEBI" id="CHEBI:57416"/>
        <dbReference type="ChEBI" id="CHEBI:57822"/>
        <dbReference type="ChEBI" id="CHEBI:456216"/>
        <dbReference type="EC" id="6.3.2.4"/>
    </reaction>
</comment>
<keyword evidence="11 26" id="KW-0067">ATP-binding</keyword>
<feature type="binding site" evidence="24">
    <location>
        <begin position="197"/>
        <end position="198"/>
    </location>
    <ligand>
        <name>ATP</name>
        <dbReference type="ChEBI" id="CHEBI:30616"/>
    </ligand>
</feature>
<dbReference type="PANTHER" id="PTHR23132">
    <property type="entry name" value="D-ALANINE--D-ALANINE LIGASE"/>
    <property type="match status" value="1"/>
</dbReference>
<comment type="subcellular location">
    <subcellularLocation>
        <location evidence="3 22">Cytoplasm</location>
    </subcellularLocation>
</comment>
<evidence type="ECO:0000256" key="10">
    <source>
        <dbReference type="ARBA" id="ARBA00022741"/>
    </source>
</evidence>
<dbReference type="Pfam" id="PF07478">
    <property type="entry name" value="Dala_Dala_lig_C"/>
    <property type="match status" value="1"/>
</dbReference>
<evidence type="ECO:0000256" key="26">
    <source>
        <dbReference type="PROSITE-ProRule" id="PRU00409"/>
    </source>
</evidence>
<feature type="binding site" evidence="25">
    <location>
        <position position="323"/>
    </location>
    <ligand>
        <name>Mg(2+)</name>
        <dbReference type="ChEBI" id="CHEBI:18420"/>
        <label>2</label>
    </ligand>
</feature>
<dbReference type="Proteomes" id="UP001158066">
    <property type="component" value="Unassembled WGS sequence"/>
</dbReference>
<keyword evidence="14 22" id="KW-0573">Peptidoglycan synthesis</keyword>
<dbReference type="GO" id="GO:0071555">
    <property type="term" value="P:cell wall organization"/>
    <property type="evidence" value="ECO:0007669"/>
    <property type="project" value="UniProtKB-KW"/>
</dbReference>
<protein>
    <recommendedName>
        <fullName evidence="19 22">D-alanine--D-alanine ligase</fullName>
        <ecNumber evidence="6 22">6.3.2.4</ecNumber>
    </recommendedName>
    <alternativeName>
        <fullName evidence="21 22">D-Ala-D-Ala ligase</fullName>
    </alternativeName>
    <alternativeName>
        <fullName evidence="20 22">D-alanylalanine synthetase</fullName>
    </alternativeName>
</protein>
<feature type="binding site" evidence="24">
    <location>
        <begin position="227"/>
        <end position="234"/>
    </location>
    <ligand>
        <name>ATP</name>
        <dbReference type="ChEBI" id="CHEBI:30616"/>
    </ligand>
</feature>
<name>A0AA46AJB7_9CLOT</name>
<keyword evidence="7 22" id="KW-0963">Cytoplasm</keyword>
<dbReference type="PANTHER" id="PTHR23132:SF25">
    <property type="entry name" value="D-ALANINE--D-ALANINE LIGASE A"/>
    <property type="match status" value="1"/>
</dbReference>
<dbReference type="Gene3D" id="3.30.1490.20">
    <property type="entry name" value="ATP-grasp fold, A domain"/>
    <property type="match status" value="1"/>
</dbReference>
<dbReference type="InterPro" id="IPR011095">
    <property type="entry name" value="Dala_Dala_lig_C"/>
</dbReference>
<evidence type="ECO:0000256" key="3">
    <source>
        <dbReference type="ARBA" id="ARBA00004496"/>
    </source>
</evidence>
<evidence type="ECO:0000256" key="19">
    <source>
        <dbReference type="ARBA" id="ARBA00068427"/>
    </source>
</evidence>
<dbReference type="GO" id="GO:0046872">
    <property type="term" value="F:metal ion binding"/>
    <property type="evidence" value="ECO:0007669"/>
    <property type="project" value="UniProtKB-KW"/>
</dbReference>
<sequence length="378" mass="41702">MTKKHILVLFGGASSEHEVSLMSAASVLRAMDRSRYEVLAAGITPEGLFELYEDQAGINTNHWEGFPYRRFVHDPRRPRLLFSPGDGGVYLQNEGRVQPLTVDVIFPVLHGPFGEDGRLQGLLEMCGIPYVGAGVLSSAVAMDKGIAKRLFHQAGIPQTPHVEIRLDPRQPAIHEAVNMVESRLDYPVFVKPANLGSSVGISKAVSRDELENALRLAAAYDPKVLVEQAVDAREIECAVLGSRNPVVSVPAEVLPSHDFYDYEDKYFSGTSQTQVPANLTREMTERVQQMALQVYQLLECEGLARVDLFLERNTDRLLVNEINTMPGFTHISLYPKMCEASGIPYSQLIHRLIEDALEKESAVAVSPIGCHPAATPTN</sequence>
<feature type="binding site" evidence="24">
    <location>
        <position position="144"/>
    </location>
    <ligand>
        <name>ATP</name>
        <dbReference type="ChEBI" id="CHEBI:30616"/>
    </ligand>
</feature>
<feature type="active site" evidence="23">
    <location>
        <position position="332"/>
    </location>
</feature>
<comment type="cofactor">
    <cofactor evidence="25">
        <name>Mg(2+)</name>
        <dbReference type="ChEBI" id="CHEBI:18420"/>
    </cofactor>
    <cofactor evidence="25">
        <name>Mn(2+)</name>
        <dbReference type="ChEBI" id="CHEBI:29035"/>
    </cofactor>
    <text evidence="25">Binds 2 magnesium or manganese ions per subunit.</text>
</comment>
<feature type="binding site" evidence="25">
    <location>
        <position position="321"/>
    </location>
    <ligand>
        <name>Mg(2+)</name>
        <dbReference type="ChEBI" id="CHEBI:18420"/>
        <label>1</label>
    </ligand>
</feature>
<dbReference type="FunFam" id="3.30.470.20:FF:000008">
    <property type="entry name" value="D-alanine--D-alanine ligase"/>
    <property type="match status" value="1"/>
</dbReference>
<dbReference type="InterPro" id="IPR016185">
    <property type="entry name" value="PreATP-grasp_dom_sf"/>
</dbReference>
<evidence type="ECO:0000256" key="5">
    <source>
        <dbReference type="ARBA" id="ARBA00010871"/>
    </source>
</evidence>
<evidence type="ECO:0000256" key="23">
    <source>
        <dbReference type="PIRSR" id="PIRSR039102-1"/>
    </source>
</evidence>
<evidence type="ECO:0000259" key="27">
    <source>
        <dbReference type="PROSITE" id="PS50975"/>
    </source>
</evidence>
<dbReference type="SUPFAM" id="SSF52440">
    <property type="entry name" value="PreATP-grasp domain"/>
    <property type="match status" value="1"/>
</dbReference>
<evidence type="ECO:0000256" key="25">
    <source>
        <dbReference type="PIRSR" id="PIRSR039102-3"/>
    </source>
</evidence>
<keyword evidence="8 22" id="KW-0436">Ligase</keyword>
<evidence type="ECO:0000256" key="1">
    <source>
        <dbReference type="ARBA" id="ARBA00001936"/>
    </source>
</evidence>
<dbReference type="InterPro" id="IPR005905">
    <property type="entry name" value="D_ala_D_ala"/>
</dbReference>
<evidence type="ECO:0000256" key="12">
    <source>
        <dbReference type="ARBA" id="ARBA00022842"/>
    </source>
</evidence>
<dbReference type="InterPro" id="IPR011127">
    <property type="entry name" value="Dala_Dala_lig_N"/>
</dbReference>
<evidence type="ECO:0000256" key="15">
    <source>
        <dbReference type="ARBA" id="ARBA00023211"/>
    </source>
</evidence>
<dbReference type="RefSeq" id="WP_283409548.1">
    <property type="nucleotide sequence ID" value="NZ_FXUF01000008.1"/>
</dbReference>
<evidence type="ECO:0000256" key="22">
    <source>
        <dbReference type="HAMAP-Rule" id="MF_00047"/>
    </source>
</evidence>
<dbReference type="GO" id="GO:0005829">
    <property type="term" value="C:cytosol"/>
    <property type="evidence" value="ECO:0007669"/>
    <property type="project" value="TreeGrafter"/>
</dbReference>
<evidence type="ECO:0000256" key="11">
    <source>
        <dbReference type="ARBA" id="ARBA00022840"/>
    </source>
</evidence>
<dbReference type="InterPro" id="IPR011761">
    <property type="entry name" value="ATP-grasp"/>
</dbReference>
<dbReference type="AlphaFoldDB" id="A0AA46AJB7"/>
<dbReference type="PIRSF" id="PIRSF039102">
    <property type="entry name" value="Ddl/VanB"/>
    <property type="match status" value="1"/>
</dbReference>
<accession>A0AA46AJB7</accession>
<dbReference type="PROSITE" id="PS50975">
    <property type="entry name" value="ATP_GRASP"/>
    <property type="match status" value="1"/>
</dbReference>
<keyword evidence="9 25" id="KW-0479">Metal-binding</keyword>
<feature type="binding site" evidence="25">
    <location>
        <position position="321"/>
    </location>
    <ligand>
        <name>Mg(2+)</name>
        <dbReference type="ChEBI" id="CHEBI:18420"/>
        <label>2</label>
    </ligand>
</feature>
<keyword evidence="10 24" id="KW-0547">Nucleotide-binding</keyword>
<evidence type="ECO:0000256" key="24">
    <source>
        <dbReference type="PIRSR" id="PIRSR039102-2"/>
    </source>
</evidence>
<evidence type="ECO:0000256" key="8">
    <source>
        <dbReference type="ARBA" id="ARBA00022598"/>
    </source>
</evidence>
<evidence type="ECO:0000256" key="4">
    <source>
        <dbReference type="ARBA" id="ARBA00004752"/>
    </source>
</evidence>
<feature type="domain" description="ATP-grasp" evidence="27">
    <location>
        <begin position="148"/>
        <end position="354"/>
    </location>
</feature>
<evidence type="ECO:0000256" key="2">
    <source>
        <dbReference type="ARBA" id="ARBA00003921"/>
    </source>
</evidence>
<evidence type="ECO:0000256" key="16">
    <source>
        <dbReference type="ARBA" id="ARBA00023316"/>
    </source>
</evidence>
<evidence type="ECO:0000313" key="28">
    <source>
        <dbReference type="EMBL" id="SMP60176.1"/>
    </source>
</evidence>
<dbReference type="SUPFAM" id="SSF56059">
    <property type="entry name" value="Glutathione synthetase ATP-binding domain-like"/>
    <property type="match status" value="1"/>
</dbReference>
<comment type="function">
    <text evidence="2 22">Cell wall formation.</text>
</comment>
<dbReference type="Gene3D" id="3.30.470.20">
    <property type="entry name" value="ATP-grasp fold, B domain"/>
    <property type="match status" value="1"/>
</dbReference>
<evidence type="ECO:0000256" key="21">
    <source>
        <dbReference type="ARBA" id="ARBA00077154"/>
    </source>
</evidence>
<keyword evidence="16 22" id="KW-0961">Cell wall biogenesis/degradation</keyword>
<dbReference type="GO" id="GO:0008360">
    <property type="term" value="P:regulation of cell shape"/>
    <property type="evidence" value="ECO:0007669"/>
    <property type="project" value="UniProtKB-KW"/>
</dbReference>
<dbReference type="NCBIfam" id="NF002378">
    <property type="entry name" value="PRK01372.1"/>
    <property type="match status" value="1"/>
</dbReference>